<evidence type="ECO:0000313" key="7">
    <source>
        <dbReference type="Proteomes" id="UP000008866"/>
    </source>
</evidence>
<dbReference type="InterPro" id="IPR036318">
    <property type="entry name" value="FAD-bd_PCMH-like_sf"/>
</dbReference>
<dbReference type="InterPro" id="IPR050416">
    <property type="entry name" value="FAD-linked_Oxidoreductase"/>
</dbReference>
<evidence type="ECO:0000259" key="5">
    <source>
        <dbReference type="PROSITE" id="PS51387"/>
    </source>
</evidence>
<dbReference type="Pfam" id="PF01565">
    <property type="entry name" value="FAD_binding_4"/>
    <property type="match status" value="1"/>
</dbReference>
<dbReference type="RefSeq" id="XP_003016978.1">
    <property type="nucleotide sequence ID" value="XM_003016932.1"/>
</dbReference>
<dbReference type="GeneID" id="9526699"/>
<dbReference type="KEGG" id="abe:ARB_05272"/>
<accession>D4ALS4</accession>
<dbReference type="PANTHER" id="PTHR42973:SF34">
    <property type="entry name" value="FAD BINDING DOMAIN PROTEIN (AFU_ORTHOLOGUE AFUA_3G02770)"/>
    <property type="match status" value="1"/>
</dbReference>
<evidence type="ECO:0000256" key="1">
    <source>
        <dbReference type="ARBA" id="ARBA00005466"/>
    </source>
</evidence>
<dbReference type="GO" id="GO:0071949">
    <property type="term" value="F:FAD binding"/>
    <property type="evidence" value="ECO:0007669"/>
    <property type="project" value="InterPro"/>
</dbReference>
<evidence type="ECO:0000256" key="3">
    <source>
        <dbReference type="ARBA" id="ARBA00022827"/>
    </source>
</evidence>
<dbReference type="Gene3D" id="3.30.465.10">
    <property type="match status" value="1"/>
</dbReference>
<dbReference type="InterPro" id="IPR016167">
    <property type="entry name" value="FAD-bd_PCMH_sub1"/>
</dbReference>
<sequence length="527" mass="58050">MGNQAYSFNKHLRSPAEMRFFRQQLAVGLELAAFSVDTLATQSQPSAISDYCVQACKALTSKLADQVSLPNTTVYDEEKTQFWSSQQSETSPTCFFRPKNSQDVAAAIKICHRTGCPFAAKSGGHAAMAGASNIAGGLTIDFSSLKSIIVSKDRRTVSLGAGNTWLNAYSRLQKEDLVVVGGRVADIGVCGLTLGGGISFFSNLYGWAADNVRSFEVVTASGDIVLASSHQHTDLYWALRGGGNNFGLVTKFEVFSYPLRRGEMWGGNLVYPGAQNASMFRHLAEYTRHGAEQDPKSALIVNVVYIQQFDQYICVAQVEYAEPMKDNSTHPAVFDGIFAEPGRVMDTVKSSTLAQIATDFNDANPNGLRESYWTATIEADAQLLSDLLDLWVKAIDPLRKNVKGYLPVYSLEPIGTPMLKPMARRGGNALGLDDTKPIIIMNPSARWENAEDDKVVIDAYVGWLETAKAKAEERGLWNDFVYMNYASVKQDPIRSYGKANIERLHKVAKKYDPEGIFQRLEPGYFKL</sequence>
<evidence type="ECO:0000256" key="2">
    <source>
        <dbReference type="ARBA" id="ARBA00022630"/>
    </source>
</evidence>
<dbReference type="Pfam" id="PF08031">
    <property type="entry name" value="BBE"/>
    <property type="match status" value="1"/>
</dbReference>
<dbReference type="SUPFAM" id="SSF56176">
    <property type="entry name" value="FAD-binding/transporter-associated domain-like"/>
    <property type="match status" value="1"/>
</dbReference>
<dbReference type="PANTHER" id="PTHR42973">
    <property type="entry name" value="BINDING OXIDOREDUCTASE, PUTATIVE (AFU_ORTHOLOGUE AFUA_1G17690)-RELATED"/>
    <property type="match status" value="1"/>
</dbReference>
<keyword evidence="7" id="KW-1185">Reference proteome</keyword>
<keyword evidence="2" id="KW-0285">Flavoprotein</keyword>
<dbReference type="GO" id="GO:0016491">
    <property type="term" value="F:oxidoreductase activity"/>
    <property type="evidence" value="ECO:0007669"/>
    <property type="project" value="UniProtKB-KW"/>
</dbReference>
<keyword evidence="3" id="KW-0274">FAD</keyword>
<protein>
    <submittedName>
        <fullName evidence="6">Isoamyl alcohol oxidase, putative</fullName>
    </submittedName>
</protein>
<dbReference type="InterPro" id="IPR016169">
    <property type="entry name" value="FAD-bd_PCMH_sub2"/>
</dbReference>
<comment type="caution">
    <text evidence="6">The sequence shown here is derived from an EMBL/GenBank/DDBJ whole genome shotgun (WGS) entry which is preliminary data.</text>
</comment>
<proteinExistence type="inferred from homology"/>
<dbReference type="PROSITE" id="PS51387">
    <property type="entry name" value="FAD_PCMH"/>
    <property type="match status" value="1"/>
</dbReference>
<dbReference type="InterPro" id="IPR012951">
    <property type="entry name" value="BBE"/>
</dbReference>
<dbReference type="AlphaFoldDB" id="D4ALS4"/>
<dbReference type="EMBL" id="ABSU01000002">
    <property type="protein sequence ID" value="EFE36333.1"/>
    <property type="molecule type" value="Genomic_DNA"/>
</dbReference>
<evidence type="ECO:0000256" key="4">
    <source>
        <dbReference type="ARBA" id="ARBA00023002"/>
    </source>
</evidence>
<dbReference type="Proteomes" id="UP000008866">
    <property type="component" value="Unassembled WGS sequence"/>
</dbReference>
<comment type="similarity">
    <text evidence="1">Belongs to the oxygen-dependent FAD-linked oxidoreductase family.</text>
</comment>
<dbReference type="Gene3D" id="3.30.43.10">
    <property type="entry name" value="Uridine Diphospho-n-acetylenolpyruvylglucosamine Reductase, domain 2"/>
    <property type="match status" value="1"/>
</dbReference>
<evidence type="ECO:0000313" key="6">
    <source>
        <dbReference type="EMBL" id="EFE36333.1"/>
    </source>
</evidence>
<dbReference type="eggNOG" id="KOG1231">
    <property type="taxonomic scope" value="Eukaryota"/>
</dbReference>
<dbReference type="Gene3D" id="3.40.462.20">
    <property type="match status" value="1"/>
</dbReference>
<dbReference type="InterPro" id="IPR006094">
    <property type="entry name" value="Oxid_FAD_bind_N"/>
</dbReference>
<dbReference type="InterPro" id="IPR016166">
    <property type="entry name" value="FAD-bd_PCMH"/>
</dbReference>
<name>D4ALS4_ARTBC</name>
<feature type="domain" description="FAD-binding PCMH-type" evidence="5">
    <location>
        <begin position="88"/>
        <end position="259"/>
    </location>
</feature>
<keyword evidence="4" id="KW-0560">Oxidoreductase</keyword>
<dbReference type="HOGENOM" id="CLU_018354_1_2_1"/>
<dbReference type="OMA" id="SIYGYAC"/>
<gene>
    <name evidence="6" type="ORF">ARB_05272</name>
</gene>
<organism evidence="6 7">
    <name type="scientific">Arthroderma benhamiae (strain ATCC MYA-4681 / CBS 112371)</name>
    <name type="common">Trichophyton mentagrophytes</name>
    <dbReference type="NCBI Taxonomy" id="663331"/>
    <lineage>
        <taxon>Eukaryota</taxon>
        <taxon>Fungi</taxon>
        <taxon>Dikarya</taxon>
        <taxon>Ascomycota</taxon>
        <taxon>Pezizomycotina</taxon>
        <taxon>Eurotiomycetes</taxon>
        <taxon>Eurotiomycetidae</taxon>
        <taxon>Onygenales</taxon>
        <taxon>Arthrodermataceae</taxon>
        <taxon>Trichophyton</taxon>
    </lineage>
</organism>
<reference evidence="7" key="1">
    <citation type="journal article" date="2011" name="Genome Biol.">
        <title>Comparative and functional genomics provide insights into the pathogenicity of dermatophytic fungi.</title>
        <authorList>
            <person name="Burmester A."/>
            <person name="Shelest E."/>
            <person name="Gloeckner G."/>
            <person name="Heddergott C."/>
            <person name="Schindler S."/>
            <person name="Staib P."/>
            <person name="Heidel A."/>
            <person name="Felder M."/>
            <person name="Petzold A."/>
            <person name="Szafranski K."/>
            <person name="Feuermann M."/>
            <person name="Pedruzzi I."/>
            <person name="Priebe S."/>
            <person name="Groth M."/>
            <person name="Winkler R."/>
            <person name="Li W."/>
            <person name="Kniemeyer O."/>
            <person name="Schroeckh V."/>
            <person name="Hertweck C."/>
            <person name="Hube B."/>
            <person name="White T.C."/>
            <person name="Platzer M."/>
            <person name="Guthke R."/>
            <person name="Heitman J."/>
            <person name="Woestemeyer J."/>
            <person name="Zipfel P.F."/>
            <person name="Monod M."/>
            <person name="Brakhage A.A."/>
        </authorList>
    </citation>
    <scope>NUCLEOTIDE SEQUENCE [LARGE SCALE GENOMIC DNA]</scope>
    <source>
        <strain evidence="7">ATCC MYA-4681 / CBS 112371</strain>
    </source>
</reference>